<keyword evidence="9" id="KW-1185">Reference proteome</keyword>
<evidence type="ECO:0000313" key="8">
    <source>
        <dbReference type="EMBL" id="CAG5119695.1"/>
    </source>
</evidence>
<dbReference type="EMBL" id="CAJHNH020000759">
    <property type="protein sequence ID" value="CAG5119695.1"/>
    <property type="molecule type" value="Genomic_DNA"/>
</dbReference>
<comment type="similarity">
    <text evidence="2 6">Belongs to the isocitrate and isopropylmalate dehydrogenases family.</text>
</comment>
<evidence type="ECO:0000313" key="9">
    <source>
        <dbReference type="Proteomes" id="UP000678393"/>
    </source>
</evidence>
<evidence type="ECO:0000256" key="4">
    <source>
        <dbReference type="ARBA" id="ARBA00022946"/>
    </source>
</evidence>
<organism evidence="8 9">
    <name type="scientific">Candidula unifasciata</name>
    <dbReference type="NCBI Taxonomy" id="100452"/>
    <lineage>
        <taxon>Eukaryota</taxon>
        <taxon>Metazoa</taxon>
        <taxon>Spiralia</taxon>
        <taxon>Lophotrochozoa</taxon>
        <taxon>Mollusca</taxon>
        <taxon>Gastropoda</taxon>
        <taxon>Heterobranchia</taxon>
        <taxon>Euthyneura</taxon>
        <taxon>Panpulmonata</taxon>
        <taxon>Eupulmonata</taxon>
        <taxon>Stylommatophora</taxon>
        <taxon>Helicina</taxon>
        <taxon>Helicoidea</taxon>
        <taxon>Geomitridae</taxon>
        <taxon>Candidula</taxon>
    </lineage>
</organism>
<evidence type="ECO:0000259" key="7">
    <source>
        <dbReference type="SMART" id="SM01329"/>
    </source>
</evidence>
<comment type="subcellular location">
    <subcellularLocation>
        <location evidence="1 6">Mitochondrion</location>
    </subcellularLocation>
</comment>
<dbReference type="InterPro" id="IPR024084">
    <property type="entry name" value="IsoPropMal-DH-like_dom"/>
</dbReference>
<sequence>MAAVLRSVVGNNFVVPTTRSLLLRFPAFEVKYHLETVGSGGHQRNYSTPRAAVQQTHILAKYGGRHTVTLMTGDGVGPELLSHVQEIFRYAGAPIDFEVVEINSSTNTPEDMYNAILSVKRNGVALKGNIETKFDDPSFKSMNVALRTKLDLFASIVKCKSIPGLNLRHQDVDCVLIRENTEGEYRQLEHESVPGVVESLKIITAKKSKKIAQFAFNYAVEHGRKKVTAIHKANIMKLGDGLFLECCREVSKDYPEIQFNDLIIDNASMQMVARPSQFDVLCMPNLYGNILSNIAAGLIGGAGVVSGMNIGDNYAVFESGTRNSGRSMKGKNIANPTGMLLASCDMLDYLGHGAHAKLIRESVMTVLSEKQIRTPDIGGNASTLDVVKAIIDDIKPKTLAWSQNRQHDSYLE</sequence>
<accession>A0A8S3YVN1</accession>
<dbReference type="PANTHER" id="PTHR11835">
    <property type="entry name" value="DECARBOXYLATING DEHYDROGENASES-ISOCITRATE, ISOPROPYLMALATE, TARTRATE"/>
    <property type="match status" value="1"/>
</dbReference>
<dbReference type="Proteomes" id="UP000678393">
    <property type="component" value="Unassembled WGS sequence"/>
</dbReference>
<dbReference type="InterPro" id="IPR019818">
    <property type="entry name" value="IsoCit/isopropylmalate_DH_CS"/>
</dbReference>
<reference evidence="8" key="1">
    <citation type="submission" date="2021-04" db="EMBL/GenBank/DDBJ databases">
        <authorList>
            <consortium name="Molecular Ecology Group"/>
        </authorList>
    </citation>
    <scope>NUCLEOTIDE SEQUENCE</scope>
</reference>
<keyword evidence="4 6" id="KW-0809">Transit peptide</keyword>
<protein>
    <recommendedName>
        <fullName evidence="6">Isocitrate dehydrogenase [NAD] subunit, mitochondrial</fullName>
    </recommendedName>
</protein>
<proteinExistence type="inferred from homology"/>
<dbReference type="OrthoDB" id="10261637at2759"/>
<dbReference type="InterPro" id="IPR004434">
    <property type="entry name" value="Isocitrate_DH_NAD"/>
</dbReference>
<dbReference type="PROSITE" id="PS00470">
    <property type="entry name" value="IDH_IMDH"/>
    <property type="match status" value="1"/>
</dbReference>
<dbReference type="AlphaFoldDB" id="A0A8S3YVN1"/>
<evidence type="ECO:0000256" key="2">
    <source>
        <dbReference type="ARBA" id="ARBA00007769"/>
    </source>
</evidence>
<dbReference type="FunFam" id="3.40.718.10:FF:000001">
    <property type="entry name" value="Isocitrate dehydrogenase [NAD] subunit, mitochondrial"/>
    <property type="match status" value="1"/>
</dbReference>
<dbReference type="GO" id="GO:0000287">
    <property type="term" value="F:magnesium ion binding"/>
    <property type="evidence" value="ECO:0007669"/>
    <property type="project" value="UniProtKB-UniRule"/>
</dbReference>
<dbReference type="GO" id="GO:0006099">
    <property type="term" value="P:tricarboxylic acid cycle"/>
    <property type="evidence" value="ECO:0007669"/>
    <property type="project" value="UniProtKB-UniRule"/>
</dbReference>
<dbReference type="GO" id="GO:0005739">
    <property type="term" value="C:mitochondrion"/>
    <property type="evidence" value="ECO:0007669"/>
    <property type="project" value="UniProtKB-SubCell"/>
</dbReference>
<dbReference type="SMART" id="SM01329">
    <property type="entry name" value="Iso_dh"/>
    <property type="match status" value="1"/>
</dbReference>
<evidence type="ECO:0000256" key="5">
    <source>
        <dbReference type="ARBA" id="ARBA00023128"/>
    </source>
</evidence>
<evidence type="ECO:0000256" key="1">
    <source>
        <dbReference type="ARBA" id="ARBA00004173"/>
    </source>
</evidence>
<dbReference type="NCBIfam" id="TIGR00175">
    <property type="entry name" value="mito_nad_idh"/>
    <property type="match status" value="1"/>
</dbReference>
<keyword evidence="5 6" id="KW-0496">Mitochondrion</keyword>
<comment type="caution">
    <text evidence="8">The sequence shown here is derived from an EMBL/GenBank/DDBJ whole genome shotgun (WGS) entry which is preliminary data.</text>
</comment>
<evidence type="ECO:0000256" key="6">
    <source>
        <dbReference type="RuleBase" id="RU361266"/>
    </source>
</evidence>
<dbReference type="SUPFAM" id="SSF53659">
    <property type="entry name" value="Isocitrate/Isopropylmalate dehydrogenase-like"/>
    <property type="match status" value="1"/>
</dbReference>
<name>A0A8S3YVN1_9EUPU</name>
<dbReference type="GO" id="GO:0006102">
    <property type="term" value="P:isocitrate metabolic process"/>
    <property type="evidence" value="ECO:0007669"/>
    <property type="project" value="TreeGrafter"/>
</dbReference>
<dbReference type="GO" id="GO:0051287">
    <property type="term" value="F:NAD binding"/>
    <property type="evidence" value="ECO:0007669"/>
    <property type="project" value="UniProtKB-UniRule"/>
</dbReference>
<feature type="domain" description="Isopropylmalate dehydrogenase-like" evidence="7">
    <location>
        <begin position="67"/>
        <end position="390"/>
    </location>
</feature>
<evidence type="ECO:0000256" key="3">
    <source>
        <dbReference type="ARBA" id="ARBA00022532"/>
    </source>
</evidence>
<dbReference type="Gene3D" id="3.40.718.10">
    <property type="entry name" value="Isopropylmalate Dehydrogenase"/>
    <property type="match status" value="1"/>
</dbReference>
<gene>
    <name evidence="8" type="ORF">CUNI_LOCUS5253</name>
</gene>
<dbReference type="Pfam" id="PF00180">
    <property type="entry name" value="Iso_dh"/>
    <property type="match status" value="1"/>
</dbReference>
<dbReference type="PANTHER" id="PTHR11835:SF60">
    <property type="entry name" value="ISOCITRATE DEHYDROGENASE [NAD] SUBUNIT, MITOCHONDRIAL"/>
    <property type="match status" value="1"/>
</dbReference>
<dbReference type="GO" id="GO:0016616">
    <property type="term" value="F:oxidoreductase activity, acting on the CH-OH group of donors, NAD or NADP as acceptor"/>
    <property type="evidence" value="ECO:0007669"/>
    <property type="project" value="InterPro"/>
</dbReference>
<keyword evidence="3 6" id="KW-0816">Tricarboxylic acid cycle</keyword>